<feature type="transmembrane region" description="Helical" evidence="1">
    <location>
        <begin position="32"/>
        <end position="52"/>
    </location>
</feature>
<accession>A0ABS7THB7</accession>
<evidence type="ECO:0000256" key="1">
    <source>
        <dbReference type="SAM" id="Phobius"/>
    </source>
</evidence>
<proteinExistence type="predicted"/>
<organism evidence="2 3">
    <name type="scientific">Thermomonas beijingensis</name>
    <dbReference type="NCBI Taxonomy" id="2872701"/>
    <lineage>
        <taxon>Bacteria</taxon>
        <taxon>Pseudomonadati</taxon>
        <taxon>Pseudomonadota</taxon>
        <taxon>Gammaproteobacteria</taxon>
        <taxon>Lysobacterales</taxon>
        <taxon>Lysobacteraceae</taxon>
        <taxon>Thermomonas</taxon>
    </lineage>
</organism>
<dbReference type="RefSeq" id="WP_223629795.1">
    <property type="nucleotide sequence ID" value="NZ_JAIQDJ010000012.1"/>
</dbReference>
<sequence>MQLKKKLFGASTVVAFISGTVAQYFYPGQIYTPSDIFFMLVNAFLIFWWYVLDAREKNYKRHPFLDVSVIALSILGLPYYFFRTRPIKNALVATLVLFLVLLMWGVLGMLGQMTVYAALQS</sequence>
<gene>
    <name evidence="2" type="ORF">K7B09_12420</name>
</gene>
<feature type="transmembrane region" description="Helical" evidence="1">
    <location>
        <begin position="64"/>
        <end position="82"/>
    </location>
</feature>
<reference evidence="2" key="1">
    <citation type="submission" date="2021-09" db="EMBL/GenBank/DDBJ databases">
        <authorList>
            <person name="Wu T."/>
            <person name="Guo S.Z."/>
        </authorList>
    </citation>
    <scope>NUCLEOTIDE SEQUENCE</scope>
    <source>
        <strain evidence="2">RSS-23</strain>
    </source>
</reference>
<dbReference type="Proteomes" id="UP001430290">
    <property type="component" value="Unassembled WGS sequence"/>
</dbReference>
<comment type="caution">
    <text evidence="2">The sequence shown here is derived from an EMBL/GenBank/DDBJ whole genome shotgun (WGS) entry which is preliminary data.</text>
</comment>
<keyword evidence="1" id="KW-1133">Transmembrane helix</keyword>
<name>A0ABS7THB7_9GAMM</name>
<dbReference type="EMBL" id="JAIQDJ010000012">
    <property type="protein sequence ID" value="MBZ4187125.1"/>
    <property type="molecule type" value="Genomic_DNA"/>
</dbReference>
<keyword evidence="1" id="KW-0472">Membrane</keyword>
<evidence type="ECO:0000313" key="3">
    <source>
        <dbReference type="Proteomes" id="UP001430290"/>
    </source>
</evidence>
<keyword evidence="3" id="KW-1185">Reference proteome</keyword>
<feature type="transmembrane region" description="Helical" evidence="1">
    <location>
        <begin position="94"/>
        <end position="119"/>
    </location>
</feature>
<evidence type="ECO:0000313" key="2">
    <source>
        <dbReference type="EMBL" id="MBZ4187125.1"/>
    </source>
</evidence>
<keyword evidence="1" id="KW-0812">Transmembrane</keyword>
<protein>
    <submittedName>
        <fullName evidence="2">Uncharacterized protein</fullName>
    </submittedName>
</protein>